<dbReference type="Gene3D" id="3.40.50.261">
    <property type="entry name" value="Succinyl-CoA synthetase domains"/>
    <property type="match status" value="2"/>
</dbReference>
<reference evidence="6" key="2">
    <citation type="journal article" date="2021" name="Syst. Appl. Microbiol.">
        <title>Roseomonas hellenica sp. nov., isolated from roots of wild-growing Alkanna tinctoria.</title>
        <authorList>
            <person name="Rat A."/>
            <person name="Naranjo H.D."/>
            <person name="Lebbe L."/>
            <person name="Cnockaert M."/>
            <person name="Krigas N."/>
            <person name="Grigoriadou K."/>
            <person name="Maloupa E."/>
            <person name="Willems A."/>
        </authorList>
    </citation>
    <scope>NUCLEOTIDE SEQUENCE</scope>
    <source>
        <strain evidence="6">LMG 28251</strain>
    </source>
</reference>
<dbReference type="SUPFAM" id="SSF51735">
    <property type="entry name" value="NAD(P)-binding Rossmann-fold domains"/>
    <property type="match status" value="1"/>
</dbReference>
<keyword evidence="2" id="KW-0436">Ligase</keyword>
<evidence type="ECO:0000259" key="5">
    <source>
        <dbReference type="SMART" id="SM00881"/>
    </source>
</evidence>
<protein>
    <submittedName>
        <fullName evidence="6">CoA-binding protein</fullName>
    </submittedName>
</protein>
<dbReference type="Proteomes" id="UP001196068">
    <property type="component" value="Unassembled WGS sequence"/>
</dbReference>
<dbReference type="Pfam" id="PF13549">
    <property type="entry name" value="ATP-grasp_5"/>
    <property type="match status" value="1"/>
</dbReference>
<dbReference type="GO" id="GO:0006099">
    <property type="term" value="P:tricarboxylic acid cycle"/>
    <property type="evidence" value="ECO:0007669"/>
    <property type="project" value="UniProtKB-KW"/>
</dbReference>
<dbReference type="InterPro" id="IPR051538">
    <property type="entry name" value="Acyl-CoA_Synth/Transferase"/>
</dbReference>
<dbReference type="RefSeq" id="WP_211873394.1">
    <property type="nucleotide sequence ID" value="NZ_JAAEDH010000004.1"/>
</dbReference>
<keyword evidence="3" id="KW-0547">Nucleotide-binding</keyword>
<dbReference type="Gene3D" id="3.30.1490.20">
    <property type="entry name" value="ATP-grasp fold, A domain"/>
    <property type="match status" value="1"/>
</dbReference>
<proteinExistence type="predicted"/>
<keyword evidence="7" id="KW-1185">Reference proteome</keyword>
<dbReference type="SUPFAM" id="SSF52210">
    <property type="entry name" value="Succinyl-CoA synthetase domains"/>
    <property type="match status" value="2"/>
</dbReference>
<dbReference type="Pfam" id="PF13380">
    <property type="entry name" value="CoA_binding_2"/>
    <property type="match status" value="1"/>
</dbReference>
<gene>
    <name evidence="6" type="ORF">GXW79_05735</name>
</gene>
<evidence type="ECO:0000256" key="3">
    <source>
        <dbReference type="ARBA" id="ARBA00022741"/>
    </source>
</evidence>
<comment type="caution">
    <text evidence="6">The sequence shown here is derived from an EMBL/GenBank/DDBJ whole genome shotgun (WGS) entry which is preliminary data.</text>
</comment>
<dbReference type="GO" id="GO:0016874">
    <property type="term" value="F:ligase activity"/>
    <property type="evidence" value="ECO:0007669"/>
    <property type="project" value="UniProtKB-KW"/>
</dbReference>
<sequence length="710" mass="73480">MMPSPIRDILKPRAIAIIGASRDPAKRGYRAIEALFRQGFAGIIAPINPKEKEILGLPCYPNLAAVPHAIDTALVCTPAHAAPGVIAECGAKGVKGAVLLAGGFGEASDAGAELEARTLAAGQAHGVRLIGPNTNGIFDAHTGMNLVGWPGIYKGALGVLSQSGNVAMSLMTSSIRNGQAGFTTFVGVGNESDIRFDEYVRYFGEDEETRAVIVYAEGFEDGAGFVAAARAVTAIKPVVLYKAGRTRQGEGAARSHSGSLAGDYAVGRAAMRQAGIVVVERSDEMFSVAEALSHHAGRAALRIGILSEGGGVISQAADALAERGLQIPLLEPASEALLKTISPNASQLFNPVDYGGATDPHPRYLAPCTRAILADPNIDALLSVGYAGGYQCRNDTDAIREGENQAAREMVAASREFGKPIIVQNHYAEWNTEAMRIMREGGIVVVRSIEVAAACLAGLDAHHRGLARKAAAASPPVPEPAPEALAIIGAARTEGRAALLEPEALRLLAASGIAVPPFAILTRDAPAVPGALAAAPVAIKIISPDILHKSDAGGVRLGLQGAAAIADAASAMLDSIGRALPDAILTGVLVTPMARKGVEVILGIVSDPQYGKAMLFGLGGVFVEVMNDVVFRTLPLARGDAEEMLDEIKGRAVLDGIRGGPAIDREALVALMLTLSGLAAAHPEITEIDLNPVILDASGYTIVDARILLA</sequence>
<evidence type="ECO:0000313" key="7">
    <source>
        <dbReference type="Proteomes" id="UP001196068"/>
    </source>
</evidence>
<dbReference type="SUPFAM" id="SSF56059">
    <property type="entry name" value="Glutathione synthetase ATP-binding domain-like"/>
    <property type="match status" value="1"/>
</dbReference>
<dbReference type="AlphaFoldDB" id="A0AAF1JVG3"/>
<dbReference type="InterPro" id="IPR032875">
    <property type="entry name" value="Succ_CoA_lig_flav_dom"/>
</dbReference>
<dbReference type="PANTHER" id="PTHR43334">
    <property type="entry name" value="ACETATE--COA LIGASE [ADP-FORMING]"/>
    <property type="match status" value="1"/>
</dbReference>
<accession>A0AAF1JVG3</accession>
<dbReference type="InterPro" id="IPR036291">
    <property type="entry name" value="NAD(P)-bd_dom_sf"/>
</dbReference>
<dbReference type="SMART" id="SM00881">
    <property type="entry name" value="CoA_binding"/>
    <property type="match status" value="1"/>
</dbReference>
<feature type="domain" description="CoA-binding" evidence="5">
    <location>
        <begin position="9"/>
        <end position="104"/>
    </location>
</feature>
<keyword evidence="4" id="KW-0067">ATP-binding</keyword>
<dbReference type="GO" id="GO:0005524">
    <property type="term" value="F:ATP binding"/>
    <property type="evidence" value="ECO:0007669"/>
    <property type="project" value="UniProtKB-KW"/>
</dbReference>
<evidence type="ECO:0000256" key="4">
    <source>
        <dbReference type="ARBA" id="ARBA00022840"/>
    </source>
</evidence>
<dbReference type="InterPro" id="IPR016102">
    <property type="entry name" value="Succinyl-CoA_synth-like"/>
</dbReference>
<dbReference type="Gene3D" id="3.30.470.20">
    <property type="entry name" value="ATP-grasp fold, B domain"/>
    <property type="match status" value="1"/>
</dbReference>
<evidence type="ECO:0000256" key="1">
    <source>
        <dbReference type="ARBA" id="ARBA00022532"/>
    </source>
</evidence>
<dbReference type="InterPro" id="IPR013815">
    <property type="entry name" value="ATP_grasp_subdomain_1"/>
</dbReference>
<dbReference type="Pfam" id="PF13607">
    <property type="entry name" value="Succ_CoA_lig"/>
    <property type="match status" value="1"/>
</dbReference>
<evidence type="ECO:0000256" key="2">
    <source>
        <dbReference type="ARBA" id="ARBA00022598"/>
    </source>
</evidence>
<name>A0AAF1JVG3_9PROT</name>
<dbReference type="Gene3D" id="3.40.50.720">
    <property type="entry name" value="NAD(P)-binding Rossmann-like Domain"/>
    <property type="match status" value="1"/>
</dbReference>
<evidence type="ECO:0000313" key="6">
    <source>
        <dbReference type="EMBL" id="MBR0654577.1"/>
    </source>
</evidence>
<dbReference type="PANTHER" id="PTHR43334:SF1">
    <property type="entry name" value="3-HYDROXYPROPIONATE--COA LIGASE [ADP-FORMING]"/>
    <property type="match status" value="1"/>
</dbReference>
<dbReference type="EMBL" id="JAAEDH010000004">
    <property type="protein sequence ID" value="MBR0654577.1"/>
    <property type="molecule type" value="Genomic_DNA"/>
</dbReference>
<dbReference type="InterPro" id="IPR003781">
    <property type="entry name" value="CoA-bd"/>
</dbReference>
<reference evidence="6" key="1">
    <citation type="submission" date="2020-01" db="EMBL/GenBank/DDBJ databases">
        <authorList>
            <person name="Rat A."/>
        </authorList>
    </citation>
    <scope>NUCLEOTIDE SEQUENCE</scope>
    <source>
        <strain evidence="6">LMG 28251</strain>
    </source>
</reference>
<organism evidence="6 7">
    <name type="scientific">Plastoroseomonas arctica</name>
    <dbReference type="NCBI Taxonomy" id="1509237"/>
    <lineage>
        <taxon>Bacteria</taxon>
        <taxon>Pseudomonadati</taxon>
        <taxon>Pseudomonadota</taxon>
        <taxon>Alphaproteobacteria</taxon>
        <taxon>Acetobacterales</taxon>
        <taxon>Acetobacteraceae</taxon>
        <taxon>Plastoroseomonas</taxon>
    </lineage>
</organism>
<keyword evidence="1" id="KW-0816">Tricarboxylic acid cycle</keyword>